<dbReference type="AlphaFoldDB" id="A0A161PT88"/>
<protein>
    <submittedName>
        <fullName evidence="1">Uncharacterized protein</fullName>
    </submittedName>
</protein>
<accession>A0A161PT88</accession>
<evidence type="ECO:0000313" key="1">
    <source>
        <dbReference type="EMBL" id="KYG67986.1"/>
    </source>
</evidence>
<evidence type="ECO:0000313" key="2">
    <source>
        <dbReference type="Proteomes" id="UP000075799"/>
    </source>
</evidence>
<gene>
    <name evidence="1" type="ORF">AZI87_01570</name>
</gene>
<dbReference type="Proteomes" id="UP000075799">
    <property type="component" value="Unassembled WGS sequence"/>
</dbReference>
<dbReference type="RefSeq" id="WP_063204690.1">
    <property type="nucleotide sequence ID" value="NZ_LUKD01000001.1"/>
</dbReference>
<sequence>MSKPFLLMTSILICVGCQTMPSYNEAELDRKIQEEKPANTPEDIVQRAADVFSSAPNLTEDQRIRLNRLYLKTYADSMQIRKEIGQMKSLLFKEAAIKKFKTGDVNQLTQRIVAADNRRLNIMFKALEEMQSIVGYGEDKQELYEYLRNYEIPGNASR</sequence>
<comment type="caution">
    <text evidence="1">The sequence shown here is derived from an EMBL/GenBank/DDBJ whole genome shotgun (WGS) entry which is preliminary data.</text>
</comment>
<name>A0A161PT88_BDEBC</name>
<proteinExistence type="predicted"/>
<dbReference type="OrthoDB" id="5294823at2"/>
<organism evidence="1 2">
    <name type="scientific">Bdellovibrio bacteriovorus</name>
    <dbReference type="NCBI Taxonomy" id="959"/>
    <lineage>
        <taxon>Bacteria</taxon>
        <taxon>Pseudomonadati</taxon>
        <taxon>Bdellovibrionota</taxon>
        <taxon>Bdellovibrionia</taxon>
        <taxon>Bdellovibrionales</taxon>
        <taxon>Pseudobdellovibrionaceae</taxon>
        <taxon>Bdellovibrio</taxon>
    </lineage>
</organism>
<dbReference type="EMBL" id="LUKD01000001">
    <property type="protein sequence ID" value="KYG67986.1"/>
    <property type="molecule type" value="Genomic_DNA"/>
</dbReference>
<reference evidence="1 2" key="1">
    <citation type="submission" date="2016-03" db="EMBL/GenBank/DDBJ databases">
        <authorList>
            <person name="Ploux O."/>
        </authorList>
    </citation>
    <scope>NUCLEOTIDE SEQUENCE [LARGE SCALE GENOMIC DNA]</scope>
    <source>
        <strain evidence="1 2">EC13</strain>
    </source>
</reference>